<evidence type="ECO:0000259" key="8">
    <source>
        <dbReference type="Pfam" id="PF10017"/>
    </source>
</evidence>
<keyword evidence="11" id="KW-1185">Reference proteome</keyword>
<evidence type="ECO:0000259" key="7">
    <source>
        <dbReference type="Pfam" id="PF03781"/>
    </source>
</evidence>
<comment type="caution">
    <text evidence="10">The sequence shown here is derived from an EMBL/GenBank/DDBJ whole genome shotgun (WGS) entry which is preliminary data.</text>
</comment>
<dbReference type="SUPFAM" id="SSF56436">
    <property type="entry name" value="C-type lectin-like"/>
    <property type="match status" value="1"/>
</dbReference>
<evidence type="ECO:0000256" key="2">
    <source>
        <dbReference type="ARBA" id="ARBA00022679"/>
    </source>
</evidence>
<dbReference type="InterPro" id="IPR016187">
    <property type="entry name" value="CTDL_fold"/>
</dbReference>
<feature type="compositionally biased region" description="Polar residues" evidence="6">
    <location>
        <begin position="1"/>
        <end position="15"/>
    </location>
</feature>
<dbReference type="GO" id="GO:0032259">
    <property type="term" value="P:methylation"/>
    <property type="evidence" value="ECO:0007669"/>
    <property type="project" value="UniProtKB-KW"/>
</dbReference>
<dbReference type="Pfam" id="PF12867">
    <property type="entry name" value="DinB_2"/>
    <property type="match status" value="1"/>
</dbReference>
<gene>
    <name evidence="10" type="ORF">LTR36_005442</name>
</gene>
<feature type="domain" description="Sulfatase-modifying factor enzyme-like" evidence="7">
    <location>
        <begin position="559"/>
        <end position="676"/>
    </location>
</feature>
<feature type="domain" description="Sulfatase-modifying factor enzyme-like" evidence="7">
    <location>
        <begin position="742"/>
        <end position="842"/>
    </location>
</feature>
<organism evidence="10 11">
    <name type="scientific">Oleoguttula mirabilis</name>
    <dbReference type="NCBI Taxonomy" id="1507867"/>
    <lineage>
        <taxon>Eukaryota</taxon>
        <taxon>Fungi</taxon>
        <taxon>Dikarya</taxon>
        <taxon>Ascomycota</taxon>
        <taxon>Pezizomycotina</taxon>
        <taxon>Dothideomycetes</taxon>
        <taxon>Dothideomycetidae</taxon>
        <taxon>Mycosphaerellales</taxon>
        <taxon>Teratosphaeriaceae</taxon>
        <taxon>Oleoguttula</taxon>
    </lineage>
</organism>
<evidence type="ECO:0000256" key="5">
    <source>
        <dbReference type="ARBA" id="ARBA00037882"/>
    </source>
</evidence>
<protein>
    <submittedName>
        <fullName evidence="10">Uncharacterized protein</fullName>
    </submittedName>
</protein>
<dbReference type="AlphaFoldDB" id="A0AAV9JER9"/>
<feature type="region of interest" description="Disordered" evidence="6">
    <location>
        <begin position="706"/>
        <end position="730"/>
    </location>
</feature>
<proteinExistence type="predicted"/>
<dbReference type="InterPro" id="IPR042095">
    <property type="entry name" value="SUMF_sf"/>
</dbReference>
<dbReference type="NCBIfam" id="TIGR03439">
    <property type="entry name" value="methyl_EasF"/>
    <property type="match status" value="1"/>
</dbReference>
<evidence type="ECO:0000256" key="6">
    <source>
        <dbReference type="SAM" id="MobiDB-lite"/>
    </source>
</evidence>
<dbReference type="InterPro" id="IPR017805">
    <property type="entry name" value="SAM_MeTrfase_EasF-type_put"/>
</dbReference>
<evidence type="ECO:0000313" key="11">
    <source>
        <dbReference type="Proteomes" id="UP001324427"/>
    </source>
</evidence>
<dbReference type="Gene3D" id="3.40.50.150">
    <property type="entry name" value="Vaccinia Virus protein VP39"/>
    <property type="match status" value="1"/>
</dbReference>
<feature type="domain" description="Histidine-specific methyltransferase SAM-dependent" evidence="8">
    <location>
        <begin position="35"/>
        <end position="338"/>
    </location>
</feature>
<sequence>MGSIEGTATTNGSPTKHSRPNIIDIRSDATNIELKQEILTGLKAGEGKEKTLPTLLLYDEKGLKLFERITYLEEYYLTGEEIAVLQEHADSIAGCMPHGSMLVELGSGNLRKVKILLDALERSGKQVSYYALDLDKSELERTLADVPMYEQVKCYGLWGTYNDGLAWLQQSQNAARPKTILSMGSSIGNFPRDEAAGFVKQFAAILGPQDSLLLGLDGCQDAEKVYHAYNDVDGVTHEFTANGLKHANKLLGYEAFRPAEWEAIGEYDQEGGRHRAFVVPTRDLTVEGVAVKQGERVRIEESYKFSSQQAEKLWRNANVIPISAYSNSSNDYALHLLKPAMSFSTKPEQYAAHPVPSLDDWHRLWTTWDLVTRQMIPDEQLVDKPIKLRNACIFYLGHIPTFFDMKLTEATGGKPTEPSYFYQIFERGIDPDVDDPEQCHGHSEIPDTWPELDEILLFQRRVRQRVIDLYNSGQAFEDKWTGRTMWLAFEHEVMHMETLLYMLLQSEWARAPAAAPKPDFEQLAAHAQQSSVENKWFDIPKQTITVGMHDPDNAEGPVRHFGWDVEKPERTVNVAALKAKGRPITNGEYARYMSANGKTDMPTSWMIADAASSANGVNGYMNGDSDLHDFVHNKAVRTFYGPVPLKYALDWPVSASYDALQGCAQYMGGRIPTLEEARSIYYYADTLRKKDLSKALAKTTPAVNGHLVNEGVEESPPSKSSVSGSGAAASPDPNELFVNLDDANVGFKHWHPVPVTQSGNKLGGQGDMGGLWEWTSSALEKQDGFETMKLYPAYSADFYDNKHNVVLGGSWATLPRVAGRKTFVNWYQRNYPYMWAGARLVKDA</sequence>
<dbReference type="PANTHER" id="PTHR43397">
    <property type="entry name" value="ERGOTHIONEINE BIOSYNTHESIS PROTEIN 1"/>
    <property type="match status" value="1"/>
</dbReference>
<evidence type="ECO:0000313" key="10">
    <source>
        <dbReference type="EMBL" id="KAK4543547.1"/>
    </source>
</evidence>
<evidence type="ECO:0000259" key="9">
    <source>
        <dbReference type="Pfam" id="PF12867"/>
    </source>
</evidence>
<dbReference type="GO" id="GO:0008168">
    <property type="term" value="F:methyltransferase activity"/>
    <property type="evidence" value="ECO:0007669"/>
    <property type="project" value="UniProtKB-KW"/>
</dbReference>
<keyword evidence="3" id="KW-0560">Oxidoreductase</keyword>
<dbReference type="InterPro" id="IPR029063">
    <property type="entry name" value="SAM-dependent_MTases_sf"/>
</dbReference>
<name>A0AAV9JER9_9PEZI</name>
<keyword evidence="4" id="KW-0408">Iron</keyword>
<keyword evidence="2" id="KW-0808">Transferase</keyword>
<reference evidence="10 11" key="1">
    <citation type="submission" date="2021-11" db="EMBL/GenBank/DDBJ databases">
        <title>Black yeast isolated from Biological Soil Crust.</title>
        <authorList>
            <person name="Kurbessoian T."/>
        </authorList>
    </citation>
    <scope>NUCLEOTIDE SEQUENCE [LARGE SCALE GENOMIC DNA]</scope>
    <source>
        <strain evidence="10 11">CCFEE 5522</strain>
    </source>
</reference>
<evidence type="ECO:0000256" key="4">
    <source>
        <dbReference type="ARBA" id="ARBA00023004"/>
    </source>
</evidence>
<dbReference type="Pfam" id="PF10017">
    <property type="entry name" value="Methyltransf_33"/>
    <property type="match status" value="1"/>
</dbReference>
<dbReference type="InterPro" id="IPR005532">
    <property type="entry name" value="SUMF_dom"/>
</dbReference>
<dbReference type="InterPro" id="IPR024775">
    <property type="entry name" value="DinB-like"/>
</dbReference>
<dbReference type="InterPro" id="IPR051128">
    <property type="entry name" value="EgtD_Methyltrsf_superfamily"/>
</dbReference>
<comment type="pathway">
    <text evidence="5">Amino-acid biosynthesis; ergothioneine biosynthesis.</text>
</comment>
<feature type="domain" description="DinB-like" evidence="9">
    <location>
        <begin position="376"/>
        <end position="498"/>
    </location>
</feature>
<evidence type="ECO:0000256" key="3">
    <source>
        <dbReference type="ARBA" id="ARBA00023002"/>
    </source>
</evidence>
<dbReference type="Gene3D" id="3.90.1580.10">
    <property type="entry name" value="paralog of FGE (formylglycine-generating enzyme)"/>
    <property type="match status" value="1"/>
</dbReference>
<dbReference type="Proteomes" id="UP001324427">
    <property type="component" value="Unassembled WGS sequence"/>
</dbReference>
<dbReference type="PANTHER" id="PTHR43397:SF1">
    <property type="entry name" value="ERGOTHIONEINE BIOSYNTHESIS PROTEIN 1"/>
    <property type="match status" value="1"/>
</dbReference>
<dbReference type="EMBL" id="JAVFHQ010000031">
    <property type="protein sequence ID" value="KAK4543547.1"/>
    <property type="molecule type" value="Genomic_DNA"/>
</dbReference>
<keyword evidence="1" id="KW-0489">Methyltransferase</keyword>
<dbReference type="Pfam" id="PF03781">
    <property type="entry name" value="FGE-sulfatase"/>
    <property type="match status" value="2"/>
</dbReference>
<dbReference type="InterPro" id="IPR019257">
    <property type="entry name" value="MeTrfase_dom"/>
</dbReference>
<feature type="compositionally biased region" description="Low complexity" evidence="6">
    <location>
        <begin position="714"/>
        <end position="730"/>
    </location>
</feature>
<evidence type="ECO:0000256" key="1">
    <source>
        <dbReference type="ARBA" id="ARBA00022603"/>
    </source>
</evidence>
<accession>A0AAV9JER9</accession>
<feature type="region of interest" description="Disordered" evidence="6">
    <location>
        <begin position="1"/>
        <end position="21"/>
    </location>
</feature>